<dbReference type="Proteomes" id="UP000426265">
    <property type="component" value="Unassembled WGS sequence"/>
</dbReference>
<name>A0A178VSY5_ARATH</name>
<evidence type="ECO:0000259" key="3">
    <source>
        <dbReference type="PROSITE" id="PS51183"/>
    </source>
</evidence>
<dbReference type="GO" id="GO:0008270">
    <property type="term" value="F:zinc ion binding"/>
    <property type="evidence" value="ECO:0007669"/>
    <property type="project" value="UniProtKB-KW"/>
</dbReference>
<evidence type="ECO:0000313" key="5">
    <source>
        <dbReference type="EMBL" id="OAP08898.1"/>
    </source>
</evidence>
<keyword evidence="1" id="KW-0479">Metal-binding</keyword>
<dbReference type="FunFam" id="2.60.120.650:FF:000062">
    <property type="entry name" value="Probable inactive lysine-specific demethylase JMJ19"/>
    <property type="match status" value="1"/>
</dbReference>
<feature type="domain" description="JmjN" evidence="3">
    <location>
        <begin position="108"/>
        <end position="149"/>
    </location>
</feature>
<reference evidence="6 8" key="3">
    <citation type="submission" date="2019-11" db="EMBL/GenBank/DDBJ databases">
        <authorList>
            <person name="Jiao W.-B."/>
            <person name="Schneeberger K."/>
        </authorList>
    </citation>
    <scope>NUCLEOTIDE SEQUENCE [LARGE SCALE GENOMIC DNA]</scope>
    <source>
        <strain evidence="8">cv. An-1</strain>
    </source>
</reference>
<dbReference type="InterPro" id="IPR003347">
    <property type="entry name" value="JmjC_dom"/>
</dbReference>
<dbReference type="PANTHER" id="PTHR10694:SF54">
    <property type="entry name" value="INACTIVE LYSINE-SPECIFIC DEMETHYLASE JMJ19-RELATED"/>
    <property type="match status" value="1"/>
</dbReference>
<reference evidence="5" key="2">
    <citation type="submission" date="2016-03" db="EMBL/GenBank/DDBJ databases">
        <title>Full-length assembly of Arabidopsis thaliana Ler reveals the complement of translocations and inversions.</title>
        <authorList>
            <person name="Zapata L."/>
            <person name="Schneeberger K."/>
            <person name="Ossowski S."/>
        </authorList>
    </citation>
    <scope>NUCLEOTIDE SEQUENCE [LARGE SCALE GENOMIC DNA]</scope>
    <source>
        <tissue evidence="5">Leaf</tissue>
    </source>
</reference>
<evidence type="ECO:0000259" key="4">
    <source>
        <dbReference type="PROSITE" id="PS51184"/>
    </source>
</evidence>
<dbReference type="Gene3D" id="2.60.120.650">
    <property type="entry name" value="Cupin"/>
    <property type="match status" value="1"/>
</dbReference>
<dbReference type="ExpressionAtlas" id="A0A178VSY5">
    <property type="expression patterns" value="baseline and differential"/>
</dbReference>
<dbReference type="SUPFAM" id="SSF51197">
    <property type="entry name" value="Clavaminate synthase-like"/>
    <property type="match status" value="1"/>
</dbReference>
<dbReference type="Proteomes" id="UP000078284">
    <property type="component" value="Chromosome 2"/>
</dbReference>
<feature type="compositionally biased region" description="Polar residues" evidence="2">
    <location>
        <begin position="43"/>
        <end position="54"/>
    </location>
</feature>
<dbReference type="SMART" id="SM00545">
    <property type="entry name" value="JmjN"/>
    <property type="match status" value="1"/>
</dbReference>
<dbReference type="InterPro" id="IPR003349">
    <property type="entry name" value="JmjN"/>
</dbReference>
<accession>A0A178VSY5</accession>
<keyword evidence="1" id="KW-0863">Zinc-finger</keyword>
<dbReference type="AlphaFoldDB" id="A0A178VSY5"/>
<feature type="region of interest" description="Disordered" evidence="2">
    <location>
        <begin position="678"/>
        <end position="708"/>
    </location>
</feature>
<dbReference type="EMBL" id="CACRSJ010000105">
    <property type="protein sequence ID" value="VYS54905.1"/>
    <property type="molecule type" value="Genomic_DNA"/>
</dbReference>
<feature type="compositionally biased region" description="Basic and acidic residues" evidence="2">
    <location>
        <begin position="678"/>
        <end position="694"/>
    </location>
</feature>
<feature type="region of interest" description="Disordered" evidence="2">
    <location>
        <begin position="35"/>
        <end position="59"/>
    </location>
</feature>
<keyword evidence="1" id="KW-0862">Zinc</keyword>
<gene>
    <name evidence="5" type="ordered locus">AXX17_At2g35860</name>
    <name evidence="6" type="ORF">AN1_LOCUS10360</name>
</gene>
<dbReference type="Pfam" id="PF02375">
    <property type="entry name" value="JmjN"/>
    <property type="match status" value="1"/>
</dbReference>
<evidence type="ECO:0000313" key="6">
    <source>
        <dbReference type="EMBL" id="VYS54905.1"/>
    </source>
</evidence>
<evidence type="ECO:0000256" key="2">
    <source>
        <dbReference type="SAM" id="MobiDB-lite"/>
    </source>
</evidence>
<dbReference type="PROSITE" id="PS51184">
    <property type="entry name" value="JMJC"/>
    <property type="match status" value="1"/>
</dbReference>
<dbReference type="Pfam" id="PF02373">
    <property type="entry name" value="JmjC"/>
    <property type="match status" value="1"/>
</dbReference>
<proteinExistence type="predicted"/>
<dbReference type="PANTHER" id="PTHR10694">
    <property type="entry name" value="LYSINE-SPECIFIC DEMETHYLASE"/>
    <property type="match status" value="1"/>
</dbReference>
<evidence type="ECO:0000256" key="1">
    <source>
        <dbReference type="ARBA" id="ARBA00022771"/>
    </source>
</evidence>
<dbReference type="InterPro" id="IPR004198">
    <property type="entry name" value="Znf_C5HC2"/>
</dbReference>
<dbReference type="EMBL" id="LUHQ01000002">
    <property type="protein sequence ID" value="OAP08898.1"/>
    <property type="molecule type" value="Genomic_DNA"/>
</dbReference>
<dbReference type="GO" id="GO:0006355">
    <property type="term" value="P:regulation of DNA-templated transcription"/>
    <property type="evidence" value="ECO:0007669"/>
    <property type="project" value="UniProtKB-ARBA"/>
</dbReference>
<organism evidence="5 7">
    <name type="scientific">Arabidopsis thaliana</name>
    <name type="common">Mouse-ear cress</name>
    <dbReference type="NCBI Taxonomy" id="3702"/>
    <lineage>
        <taxon>Eukaryota</taxon>
        <taxon>Viridiplantae</taxon>
        <taxon>Streptophyta</taxon>
        <taxon>Embryophyta</taxon>
        <taxon>Tracheophyta</taxon>
        <taxon>Spermatophyta</taxon>
        <taxon>Magnoliopsida</taxon>
        <taxon>eudicotyledons</taxon>
        <taxon>Gunneridae</taxon>
        <taxon>Pentapetalae</taxon>
        <taxon>rosids</taxon>
        <taxon>malvids</taxon>
        <taxon>Brassicales</taxon>
        <taxon>Brassicaceae</taxon>
        <taxon>Camelineae</taxon>
        <taxon>Arabidopsis</taxon>
    </lineage>
</organism>
<sequence>MGIEGVSTYLKSGNMDTISAPPGFVSQTSFVLRNVPRDKESPRSVSRQEQTTGFGTDDKDSCNMFLKSRPWIVHGHTIPSSEALRPKKTEVRRRRPLKVSETKVLEEAPVFNPTEEEFRDTLSYISSLRDRAEPYGICCVVPPPSWKPPCLLKEKQIWEASTFFPQVQLFGIQTENRKIKKEVDADSNDAASEGVQLCRVERGPGYTLKSFKNFADTYKKSHFGMKDEVLGSENSSPSLKPNELIVADIEKEYRQIVESPLIEIGVLYGNDLDTATFGSGFPLSAPSESSKYSSGWNLNSTAKLPGSLLSLEDCESVCVPRLSVGMCLSSQFWKSEKERLYSLCYLHVGAPRVWYSVAGCHRSKFKAAMKSFILEMSGEQPKKSHNPVMMMSPYQLSVEGIPVTRCVQHPGQYVIIFPGSYYSAFDCGFNCLEKANFAPLDWLPHGDIAVQVNQEMSKTSLISYDKLLFSAAREAVKCLKEYGLSKKNTACYTRWNDSCGTDGLFSNIIKSRIKLEKNRREFLISSLESQRMDKSYDAVNKRECCVCLGDLYLSAVNCSCSADRYSCLNHMRKLCACPCDRKSFLYRYTMDELNLLVEALEGKKLSSMFRWAGIDQKFCASPATTSSKPEEDKGKETDEVTPCNITRKDVAAGTKDQTRVKARSLADILNVKDGNNDAKETLESCSKKSNRPCDNDSSEANAPKKQKQ</sequence>
<evidence type="ECO:0000313" key="8">
    <source>
        <dbReference type="Proteomes" id="UP000426265"/>
    </source>
</evidence>
<feature type="domain" description="JmjC" evidence="4">
    <location>
        <begin position="293"/>
        <end position="454"/>
    </location>
</feature>
<dbReference type="SMART" id="SM00558">
    <property type="entry name" value="JmjC"/>
    <property type="match status" value="1"/>
</dbReference>
<evidence type="ECO:0000313" key="7">
    <source>
        <dbReference type="Proteomes" id="UP000078284"/>
    </source>
</evidence>
<dbReference type="PROSITE" id="PS51183">
    <property type="entry name" value="JMJN"/>
    <property type="match status" value="1"/>
</dbReference>
<reference evidence="7" key="1">
    <citation type="journal article" date="2016" name="Proc. Natl. Acad. Sci. U.S.A.">
        <title>Chromosome-level assembly of Arabidopsis thaliana Ler reveals the extent of translocation and inversion polymorphisms.</title>
        <authorList>
            <person name="Zapata L."/>
            <person name="Ding J."/>
            <person name="Willing E.M."/>
            <person name="Hartwig B."/>
            <person name="Bezdan D."/>
            <person name="Jiao W.B."/>
            <person name="Patel V."/>
            <person name="Velikkakam James G."/>
            <person name="Koornneef M."/>
            <person name="Ossowski S."/>
            <person name="Schneeberger K."/>
        </authorList>
    </citation>
    <scope>NUCLEOTIDE SEQUENCE [LARGE SCALE GENOMIC DNA]</scope>
    <source>
        <strain evidence="7">cv. Landsberg erecta</strain>
    </source>
</reference>
<dbReference type="Pfam" id="PF02928">
    <property type="entry name" value="zf-C5HC2"/>
    <property type="match status" value="1"/>
</dbReference>
<protein>
    <submittedName>
        <fullName evidence="5">Uncharacterized protein</fullName>
    </submittedName>
</protein>